<evidence type="ECO:0008006" key="12">
    <source>
        <dbReference type="Google" id="ProtNLM"/>
    </source>
</evidence>
<proteinExistence type="predicted"/>
<dbReference type="PANTHER" id="PTHR46621:SF1">
    <property type="entry name" value="SNRNA-ACTIVATING PROTEIN COMPLEX SUBUNIT 4"/>
    <property type="match status" value="1"/>
</dbReference>
<keyword evidence="11" id="KW-1185">Reference proteome</keyword>
<evidence type="ECO:0000313" key="11">
    <source>
        <dbReference type="Proteomes" id="UP001566132"/>
    </source>
</evidence>
<dbReference type="Pfam" id="PF13921">
    <property type="entry name" value="Myb_DNA-bind_6"/>
    <property type="match status" value="2"/>
</dbReference>
<dbReference type="InterPro" id="IPR001005">
    <property type="entry name" value="SANT/Myb"/>
</dbReference>
<dbReference type="SUPFAM" id="SSF46689">
    <property type="entry name" value="Homeodomain-like"/>
    <property type="match status" value="3"/>
</dbReference>
<evidence type="ECO:0000259" key="8">
    <source>
        <dbReference type="PROSITE" id="PS50090"/>
    </source>
</evidence>
<feature type="coiled-coil region" evidence="6">
    <location>
        <begin position="896"/>
        <end position="923"/>
    </location>
</feature>
<feature type="domain" description="Myb-like" evidence="8">
    <location>
        <begin position="460"/>
        <end position="510"/>
    </location>
</feature>
<dbReference type="InterPro" id="IPR051575">
    <property type="entry name" value="Myb-like_DNA-bd"/>
</dbReference>
<name>A0ABD1FDM0_HYPHA</name>
<keyword evidence="6" id="KW-0175">Coiled coil</keyword>
<dbReference type="Proteomes" id="UP001566132">
    <property type="component" value="Unassembled WGS sequence"/>
</dbReference>
<evidence type="ECO:0000256" key="5">
    <source>
        <dbReference type="ARBA" id="ARBA00023242"/>
    </source>
</evidence>
<evidence type="ECO:0000313" key="10">
    <source>
        <dbReference type="EMBL" id="KAL1517381.1"/>
    </source>
</evidence>
<feature type="domain" description="HTH myb-type" evidence="9">
    <location>
        <begin position="460"/>
        <end position="514"/>
    </location>
</feature>
<keyword evidence="4" id="KW-0804">Transcription</keyword>
<evidence type="ECO:0000256" key="6">
    <source>
        <dbReference type="SAM" id="Coils"/>
    </source>
</evidence>
<dbReference type="CDD" id="cd00167">
    <property type="entry name" value="SANT"/>
    <property type="match status" value="3"/>
</dbReference>
<comment type="caution">
    <text evidence="10">The sequence shown here is derived from an EMBL/GenBank/DDBJ whole genome shotgun (WGS) entry which is preliminary data.</text>
</comment>
<accession>A0ABD1FDM0</accession>
<dbReference type="AlphaFoldDB" id="A0ABD1FDM0"/>
<dbReference type="PROSITE" id="PS51294">
    <property type="entry name" value="HTH_MYB"/>
    <property type="match status" value="2"/>
</dbReference>
<sequence>MDDLVILQKEIDNNKREAEVQVRYVGSRVVCATEQTVDKDNEFDFEKFEDVAGKEDDITSDEDFEVPTLGDLNLSNKNFTVYSTLNEKERSIINDCTDSELKSLLLLNRTKNAQLLLMYQKIKSVLTECQSDIQDCLQEHKENNNSKVVHFPKIWRVGRPFFKTADHFPCPRNPDTIKKHQNGEIFYYHMTPSSKWKEKDSSRLLQTVAFQYKVNRLTELERQTQCLKTTGKGQKITQEAKEQIKLLHSKLNDLNESTEIEYPPKGCNQYLDWSKISEKFLKDKFTAEDCQIYWNNYLHPDINKNPWTKEECEKLEVLLAMYNYHNWIQIALELGTNRTGLIVCQYCFQVLKPFVKKGRFSAQEDQKILKLVEKYRKGDDIPWAKLVVHFRDRTRNQLFFRYKYYLSCKATITRDKFTLAEDILMVVLVQRFGTQYTKIKQYFPNRSAVQLKGHYAGTLKRSIKKGSYTLDDDVKIMKFVSEHGSKNWTPLIQTMNRNGPQIRQRYMTLKRFLEMNPGADLEQAPRRTFQSISNDHSDHVRYIASKFEHYKAIPSLEQIETLLQSTPKEDTANANVVCDFPKLSMDELLKDFFSTSVAIKAQQTFQKKLDSVVSTINQILNVLQANLYIPEDFDLHPLLDQSDVDILTALTAQKPRSKDGGWIIQNNTNSVMQVLPPTLDSLIGVRNLLLKNRIFREKCAKKSNILEDLSKEKIENRMSWYIKSHISRQSATVHESLVFERQLYHNRFMSLFKFPAIMSLVKPPEMIMNKISERKKLKTYQRGKSTVISSSGSLNEDRSSHGKSSMMVERLKKQIDETLDGLLPVKKSTKLKTYARRCKENLTLTEKAMPNYISNNKSIPNRTKRKPEEALDEVTGPVKRSATVSVQSYIQKPGKSDDLRENIAQLDNNYDKIDNDKRDLELLNTILSQETCDIKEEDDFEFELWTNS</sequence>
<feature type="domain" description="Myb-like" evidence="8">
    <location>
        <begin position="352"/>
        <end position="406"/>
    </location>
</feature>
<keyword evidence="3" id="KW-0238">DNA-binding</keyword>
<keyword evidence="5" id="KW-0539">Nucleus</keyword>
<evidence type="ECO:0000256" key="2">
    <source>
        <dbReference type="ARBA" id="ARBA00023015"/>
    </source>
</evidence>
<dbReference type="GO" id="GO:0003677">
    <property type="term" value="F:DNA binding"/>
    <property type="evidence" value="ECO:0007669"/>
    <property type="project" value="UniProtKB-KW"/>
</dbReference>
<dbReference type="InterPro" id="IPR017930">
    <property type="entry name" value="Myb_dom"/>
</dbReference>
<feature type="region of interest" description="Disordered" evidence="7">
    <location>
        <begin position="853"/>
        <end position="878"/>
    </location>
</feature>
<protein>
    <recommendedName>
        <fullName evidence="12">snRNA-activating protein complex subunit 4</fullName>
    </recommendedName>
</protein>
<evidence type="ECO:0000256" key="1">
    <source>
        <dbReference type="ARBA" id="ARBA00004123"/>
    </source>
</evidence>
<feature type="domain" description="Myb-like" evidence="8">
    <location>
        <begin position="299"/>
        <end position="340"/>
    </location>
</feature>
<evidence type="ECO:0000256" key="4">
    <source>
        <dbReference type="ARBA" id="ARBA00023163"/>
    </source>
</evidence>
<evidence type="ECO:0000256" key="3">
    <source>
        <dbReference type="ARBA" id="ARBA00023125"/>
    </source>
</evidence>
<dbReference type="PROSITE" id="PS50090">
    <property type="entry name" value="MYB_LIKE"/>
    <property type="match status" value="3"/>
</dbReference>
<dbReference type="PANTHER" id="PTHR46621">
    <property type="entry name" value="SNRNA-ACTIVATING PROTEIN COMPLEX SUBUNIT 4"/>
    <property type="match status" value="1"/>
</dbReference>
<reference evidence="10 11" key="1">
    <citation type="submission" date="2024-05" db="EMBL/GenBank/DDBJ databases">
        <title>Genetic variation in Jamaican populations of the coffee berry borer (Hypothenemus hampei).</title>
        <authorList>
            <person name="Errbii M."/>
            <person name="Myrie A."/>
        </authorList>
    </citation>
    <scope>NUCLEOTIDE SEQUENCE [LARGE SCALE GENOMIC DNA]</scope>
    <source>
        <strain evidence="10">JA-Hopewell-2020-01-JO</strain>
        <tissue evidence="10">Whole body</tissue>
    </source>
</reference>
<feature type="domain" description="HTH myb-type" evidence="9">
    <location>
        <begin position="352"/>
        <end position="410"/>
    </location>
</feature>
<dbReference type="GO" id="GO:0005634">
    <property type="term" value="C:nucleus"/>
    <property type="evidence" value="ECO:0007669"/>
    <property type="project" value="UniProtKB-SubCell"/>
</dbReference>
<dbReference type="SMART" id="SM00717">
    <property type="entry name" value="SANT"/>
    <property type="match status" value="5"/>
</dbReference>
<dbReference type="InterPro" id="IPR009057">
    <property type="entry name" value="Homeodomain-like_sf"/>
</dbReference>
<organism evidence="10 11">
    <name type="scientific">Hypothenemus hampei</name>
    <name type="common">Coffee berry borer</name>
    <dbReference type="NCBI Taxonomy" id="57062"/>
    <lineage>
        <taxon>Eukaryota</taxon>
        <taxon>Metazoa</taxon>
        <taxon>Ecdysozoa</taxon>
        <taxon>Arthropoda</taxon>
        <taxon>Hexapoda</taxon>
        <taxon>Insecta</taxon>
        <taxon>Pterygota</taxon>
        <taxon>Neoptera</taxon>
        <taxon>Endopterygota</taxon>
        <taxon>Coleoptera</taxon>
        <taxon>Polyphaga</taxon>
        <taxon>Cucujiformia</taxon>
        <taxon>Curculionidae</taxon>
        <taxon>Scolytinae</taxon>
        <taxon>Hypothenemus</taxon>
    </lineage>
</organism>
<dbReference type="Gene3D" id="1.10.10.60">
    <property type="entry name" value="Homeodomain-like"/>
    <property type="match status" value="4"/>
</dbReference>
<evidence type="ECO:0000259" key="9">
    <source>
        <dbReference type="PROSITE" id="PS51294"/>
    </source>
</evidence>
<evidence type="ECO:0000256" key="7">
    <source>
        <dbReference type="SAM" id="MobiDB-lite"/>
    </source>
</evidence>
<comment type="subcellular location">
    <subcellularLocation>
        <location evidence="1">Nucleus</location>
    </subcellularLocation>
</comment>
<gene>
    <name evidence="10" type="ORF">ABEB36_001151</name>
</gene>
<keyword evidence="2" id="KW-0805">Transcription regulation</keyword>
<dbReference type="EMBL" id="JBDJPC010000001">
    <property type="protein sequence ID" value="KAL1517381.1"/>
    <property type="molecule type" value="Genomic_DNA"/>
</dbReference>